<protein>
    <recommendedName>
        <fullName evidence="3">FlgN protein</fullName>
    </recommendedName>
</protein>
<dbReference type="RefSeq" id="WP_088560209.1">
    <property type="nucleotide sequence ID" value="NZ_FYEH01000002.1"/>
</dbReference>
<sequence>MMIFNVRGLNDALDALLALIEAENEHVGRMDLAPCRALQTDKMALLDRLEQELWQMRRAPGAAEIEGDRRAELGRKLQAVQEACALNQRRLGAAKRAVDRLIACVVDATREPDLGLGVGSNRTPVIVDHRY</sequence>
<dbReference type="Proteomes" id="UP000197065">
    <property type="component" value="Unassembled WGS sequence"/>
</dbReference>
<accession>A0A212QQJ3</accession>
<evidence type="ECO:0000313" key="1">
    <source>
        <dbReference type="EMBL" id="SNB61749.1"/>
    </source>
</evidence>
<proteinExistence type="predicted"/>
<evidence type="ECO:0000313" key="2">
    <source>
        <dbReference type="Proteomes" id="UP000197065"/>
    </source>
</evidence>
<reference evidence="1 2" key="1">
    <citation type="submission" date="2017-06" db="EMBL/GenBank/DDBJ databases">
        <authorList>
            <person name="Kim H.J."/>
            <person name="Triplett B.A."/>
        </authorList>
    </citation>
    <scope>NUCLEOTIDE SEQUENCE [LARGE SCALE GENOMIC DNA]</scope>
    <source>
        <strain evidence="1 2">B29T1</strain>
    </source>
</reference>
<name>A0A212QQJ3_9PROT</name>
<keyword evidence="2" id="KW-1185">Reference proteome</keyword>
<dbReference type="AlphaFoldDB" id="A0A212QQJ3"/>
<gene>
    <name evidence="1" type="ORF">SAMN07250955_102385</name>
</gene>
<organism evidence="1 2">
    <name type="scientific">Arboricoccus pini</name>
    <dbReference type="NCBI Taxonomy" id="1963835"/>
    <lineage>
        <taxon>Bacteria</taxon>
        <taxon>Pseudomonadati</taxon>
        <taxon>Pseudomonadota</taxon>
        <taxon>Alphaproteobacteria</taxon>
        <taxon>Geminicoccales</taxon>
        <taxon>Geminicoccaceae</taxon>
        <taxon>Arboricoccus</taxon>
    </lineage>
</organism>
<dbReference type="EMBL" id="FYEH01000002">
    <property type="protein sequence ID" value="SNB61749.1"/>
    <property type="molecule type" value="Genomic_DNA"/>
</dbReference>
<evidence type="ECO:0008006" key="3">
    <source>
        <dbReference type="Google" id="ProtNLM"/>
    </source>
</evidence>